<evidence type="ECO:0000256" key="2">
    <source>
        <dbReference type="ARBA" id="ARBA00018602"/>
    </source>
</evidence>
<feature type="domain" description="RdRp catalytic" evidence="7">
    <location>
        <begin position="927"/>
        <end position="1141"/>
    </location>
</feature>
<dbReference type="PROSITE" id="PS50525">
    <property type="entry name" value="RDRP_SSRNA_NEG_SEG"/>
    <property type="match status" value="1"/>
</dbReference>
<evidence type="ECO:0000256" key="5">
    <source>
        <dbReference type="ARBA" id="ARBA00030436"/>
    </source>
</evidence>
<keyword evidence="8" id="KW-0696">RNA-directed RNA polymerase</keyword>
<organism evidence="8">
    <name type="scientific">Blechmonas ayalai leishbunyavirus 1</name>
    <dbReference type="NCBI Taxonomy" id="2364197"/>
    <lineage>
        <taxon>Viruses</taxon>
        <taxon>Riboviria</taxon>
        <taxon>Orthornavirae</taxon>
        <taxon>Negarnaviricota</taxon>
        <taxon>Polyploviricotina</taxon>
        <taxon>Ellioviricetes</taxon>
        <taxon>Bunyavirales</taxon>
    </lineage>
</organism>
<dbReference type="GO" id="GO:0006351">
    <property type="term" value="P:DNA-templated transcription"/>
    <property type="evidence" value="ECO:0007669"/>
    <property type="project" value="InterPro"/>
</dbReference>
<accession>A0A386IS94</accession>
<evidence type="ECO:0000256" key="6">
    <source>
        <dbReference type="ARBA" id="ARBA00031012"/>
    </source>
</evidence>
<dbReference type="GO" id="GO:0039694">
    <property type="term" value="P:viral RNA genome replication"/>
    <property type="evidence" value="ECO:0007669"/>
    <property type="project" value="InterPro"/>
</dbReference>
<dbReference type="EC" id="2.7.7.48" evidence="1"/>
<dbReference type="InterPro" id="IPR007322">
    <property type="entry name" value="RNA_pol_bunyavir"/>
</dbReference>
<dbReference type="GO" id="GO:0003968">
    <property type="term" value="F:RNA-directed RNA polymerase activity"/>
    <property type="evidence" value="ECO:0007669"/>
    <property type="project" value="UniProtKB-KW"/>
</dbReference>
<evidence type="ECO:0000256" key="1">
    <source>
        <dbReference type="ARBA" id="ARBA00012494"/>
    </source>
</evidence>
<protein>
    <recommendedName>
        <fullName evidence="2">RNA-directed RNA polymerase L</fullName>
        <ecNumber evidence="1">2.7.7.48</ecNumber>
    </recommendedName>
    <alternativeName>
        <fullName evidence="4">Large structural protein</fullName>
    </alternativeName>
    <alternativeName>
        <fullName evidence="6">Replicase</fullName>
    </alternativeName>
    <alternativeName>
        <fullName evidence="5">Transcriptase</fullName>
    </alternativeName>
</protein>
<sequence>MFRNQPYLNEVRLGPLIMNNSKMAVSGLVQYTPSEVLMQPGPPPDCLISCRNGLVSVEVDHSILMLVGTSTLTDIPLGSVRTLPHDLCCKYLWGQENKSNILNEVVWDGPVEGVCTPDWYSIENSKMYVVELKTRVWGGRKAYDEAMNQYGSVLSNCRLPAHSLGIVVSEESVIYSECLKIPEYMLKILVMLCRLGHHVQKYCSSRKWLRDYDYAHGATTIIIPDVAIPSDSPEKLNITLAMMQTWHELPRIPQPSTLINKNIAKITPSHLRKEVDLAMMNDLYLGGRSAAMQAPLRSGILAPLMDTADLPEPVQILNPILSSLLRDYHSRLEVSGGGAAKYVYIRDKLEKLAATSIEDISKGLWSTYFMEPDVEVFRSRVKTKEAPPNELPISSGSGLVSGICKNHVSPLLDAERKRKHDKIFRPTNIDMHDWSNVLMQDTGLPPFESRQNTRLDNSLAELPFTSELWYLHSSFWQRLVEELNVGRYSAKGTWNRFHVQKIEPFNAYLFTHGTGTDSHQFYYLLLRLDDKLSNPGPDFANVVGTSWWYTNCVQSMNASKMSQWLNLHERLISLRYFWKSVFHLEPKRGKTHFAASFLIGFDAKQGTIDTLALFRYLYMELCKERSHRNVYKIAQKMPPVLRTPVQAWILYSMQKLMRDSEGWSGVRVDEDDPSQMDFRNLQSWVDFKPIPSFSTILSLSYMHYVVPHPFSTGLQGRVAIMEKLLKEESTLPSNRHQIGWSSPPLESLRDHEFSVGFVKAMGYEAGKYLLSRYPQFREFWSEVSSKLRALTFSSFSTFKKSTVKNSKGEAVRDFCFETLADLADELNWDVGSSSRFCPFDHLNDLVWKAQVDASVRDVTIFVKDQQTGIREIFVLTMCMRLLVKFMEVICRVINTCLPNETLSVPSRKESLIYQHTRDVVYSKRALMQTITTNDHEIIVLRYSSSSDAKTWCQQFCMPTFGCFLDECLGQYGDESMALRKVLMLVLNLITNKHIHVDQRVKEWFRTHPDTIGTSETFNKLSELFNSKIEGLYEDDAIINKSNMMQGIPHETSSALHAAYLMIATSSLKQLVDGFSKARSLGALKFGRPVITNMVSSDDSGIMFSLPIAFSKADEEKAQLCISQVREVLSRAGYNIEDCKRYFSAKVSLEKSTIFAETPVYEFNSKFYVGASVNTAEIKFICSPLTLGYHTVLRERISEGLSSLSGCLREGVRQDQLDVLQLCLRRMHHRFLYVDWWRATTHESLDKLCCPVLGTMPLVPPGLIGFMNLQGLSDYTHLVKSHVTGYFDNYIGDYGIDHELSFSLSLNLVSRYQGMLQLLLPKHEALLSKYSETPEESLRFISKELFEDELVVLKLMSPGTRIAMSYVDIAKIHMASCYAATQPCIRMKGISCKISMTQAIMEVQKRQASTPPVIRECCNPMLELFNRLLLAAHRVPAVSEQARFPVHLPMLSEGSEIQRLGDVRRNLVDGWRYGFAGMRLRTLLWCQKYEPRIEIEFPQTLTNLEGNLRELDRIINALEERALTVHTLCFKPLNNTMTEKYASFLLSNFSRKFSMALGSQRFEPEPTPIEKHETRELINGMMELLSMEGTGWRLARITKHFRILVHSLVASNKPPSLEEWPSYPQEIMLRILDDDKRHQINLLNLRIRRNVRFFLDSSTGFIKNRTHWYKIFLRGGQWFLGRLAGSPILPHYDLQHIILEESDFYIYNADLKIDTSDLSDLRIKSNHWSSESWKAFPRAIYPRPWESTLYELNYHSINIERYCNYLPPPYDSEISKKITSIVFGCKRELRSWTFWEDLSRVKPENAGAGAHSLAYYLLKKVLPRWSYLAKESDTKSESAPQIIERVIDLDDLFQDVLGLDLNVWSLEQAEPDPAAPTQDELFSIDYCGANEYWADDNIMAGLMMKPKEGNAAGAVLRSSALEHATICFVNSAHHKTNDQGLFGPPKRLLTVLTEISGTGTVCELCGDFEPLHEPEHSLISEDEIL</sequence>
<dbReference type="Pfam" id="PF04196">
    <property type="entry name" value="Bunya_RdRp"/>
    <property type="match status" value="1"/>
</dbReference>
<dbReference type="InterPro" id="IPR007099">
    <property type="entry name" value="RNA-dir_pol_NSvirus"/>
</dbReference>
<evidence type="ECO:0000256" key="3">
    <source>
        <dbReference type="ARBA" id="ARBA00022679"/>
    </source>
</evidence>
<keyword evidence="8" id="KW-0548">Nucleotidyltransferase</keyword>
<proteinExistence type="predicted"/>
<name>A0A386IS94_9VIRU</name>
<evidence type="ECO:0000259" key="7">
    <source>
        <dbReference type="PROSITE" id="PS50525"/>
    </source>
</evidence>
<reference evidence="8" key="1">
    <citation type="journal article" date="2018" name="MBio">
        <title>RNA viruses in Blechomonas (Trypanosomatidae) and evolution of Leishmaniavirus.</title>
        <authorList>
            <person name="Grybchuk D."/>
            <person name="Yurchenko V."/>
        </authorList>
    </citation>
    <scope>NUCLEOTIDE SEQUENCE</scope>
    <source>
        <strain evidence="8">OSU3</strain>
    </source>
</reference>
<keyword evidence="3" id="KW-0808">Transferase</keyword>
<evidence type="ECO:0000313" key="8">
    <source>
        <dbReference type="EMBL" id="AYD61653.1"/>
    </source>
</evidence>
<evidence type="ECO:0000256" key="4">
    <source>
        <dbReference type="ARBA" id="ARBA00030285"/>
    </source>
</evidence>
<dbReference type="EMBL" id="MG967338">
    <property type="protein sequence ID" value="AYD61653.1"/>
    <property type="molecule type" value="Viral_cRNA"/>
</dbReference>